<feature type="compositionally biased region" description="Low complexity" evidence="1">
    <location>
        <begin position="38"/>
        <end position="52"/>
    </location>
</feature>
<feature type="compositionally biased region" description="Basic and acidic residues" evidence="1">
    <location>
        <begin position="53"/>
        <end position="62"/>
    </location>
</feature>
<name>A0ABS7QW76_9ACTN</name>
<keyword evidence="2" id="KW-0812">Transmembrane</keyword>
<protein>
    <recommendedName>
        <fullName evidence="5">Secreted protein</fullName>
    </recommendedName>
</protein>
<organism evidence="3 4">
    <name type="scientific">Streptantibioticus parmotrematis</name>
    <dbReference type="NCBI Taxonomy" id="2873249"/>
    <lineage>
        <taxon>Bacteria</taxon>
        <taxon>Bacillati</taxon>
        <taxon>Actinomycetota</taxon>
        <taxon>Actinomycetes</taxon>
        <taxon>Kitasatosporales</taxon>
        <taxon>Streptomycetaceae</taxon>
        <taxon>Streptantibioticus</taxon>
    </lineage>
</organism>
<dbReference type="RefSeq" id="WP_222980215.1">
    <property type="nucleotide sequence ID" value="NZ_JAINVZ010000016.1"/>
</dbReference>
<keyword evidence="2" id="KW-0472">Membrane</keyword>
<gene>
    <name evidence="3" type="ORF">K7472_21905</name>
</gene>
<feature type="transmembrane region" description="Helical" evidence="2">
    <location>
        <begin position="74"/>
        <end position="95"/>
    </location>
</feature>
<reference evidence="3 4" key="1">
    <citation type="submission" date="2021-08" db="EMBL/GenBank/DDBJ databases">
        <title>Streptomyces sp. PTM05 isolated from lichen.</title>
        <authorList>
            <person name="Somphong A."/>
            <person name="Phongsopitanun W."/>
            <person name="Tanasupawat S."/>
        </authorList>
    </citation>
    <scope>NUCLEOTIDE SEQUENCE [LARGE SCALE GENOMIC DNA]</scope>
    <source>
        <strain evidence="3 4">Ptm05</strain>
    </source>
</reference>
<feature type="region of interest" description="Disordered" evidence="1">
    <location>
        <begin position="38"/>
        <end position="68"/>
    </location>
</feature>
<keyword evidence="4" id="KW-1185">Reference proteome</keyword>
<feature type="transmembrane region" description="Helical" evidence="2">
    <location>
        <begin position="12"/>
        <end position="33"/>
    </location>
</feature>
<keyword evidence="2" id="KW-1133">Transmembrane helix</keyword>
<accession>A0ABS7QW76</accession>
<comment type="caution">
    <text evidence="3">The sequence shown here is derived from an EMBL/GenBank/DDBJ whole genome shotgun (WGS) entry which is preliminary data.</text>
</comment>
<proteinExistence type="predicted"/>
<dbReference type="EMBL" id="JAINVZ010000016">
    <property type="protein sequence ID" value="MBY8887473.1"/>
    <property type="molecule type" value="Genomic_DNA"/>
</dbReference>
<evidence type="ECO:0008006" key="5">
    <source>
        <dbReference type="Google" id="ProtNLM"/>
    </source>
</evidence>
<dbReference type="Proteomes" id="UP001198565">
    <property type="component" value="Unassembled WGS sequence"/>
</dbReference>
<evidence type="ECO:0000256" key="2">
    <source>
        <dbReference type="SAM" id="Phobius"/>
    </source>
</evidence>
<evidence type="ECO:0000313" key="3">
    <source>
        <dbReference type="EMBL" id="MBY8887473.1"/>
    </source>
</evidence>
<evidence type="ECO:0000313" key="4">
    <source>
        <dbReference type="Proteomes" id="UP001198565"/>
    </source>
</evidence>
<sequence>MSIDWGALGSVFGVSIAVTVGLVGLFTLGIVGLGDRATATASTASTTSTTEGRGAEGRRADGRSGGGRGPLVRAGAYACFAACAVAVAYGIWLIAG</sequence>
<evidence type="ECO:0000256" key="1">
    <source>
        <dbReference type="SAM" id="MobiDB-lite"/>
    </source>
</evidence>